<evidence type="ECO:0000256" key="8">
    <source>
        <dbReference type="ARBA" id="ARBA00023054"/>
    </source>
</evidence>
<proteinExistence type="inferred from homology"/>
<accession>A0AAP0BG18</accession>
<gene>
    <name evidence="14" type="primary">VCS</name>
    <name evidence="14" type="ORF">KSP39_PZI011851</name>
</gene>
<dbReference type="InterPro" id="IPR044938">
    <property type="entry name" value="EDC4_C_sf"/>
</dbReference>
<comment type="subcellular location">
    <subcellularLocation>
        <location evidence="1">Cytoplasm</location>
        <location evidence="1">P-body</location>
    </subcellularLocation>
</comment>
<dbReference type="GO" id="GO:0000932">
    <property type="term" value="C:P-body"/>
    <property type="evidence" value="ECO:0007669"/>
    <property type="project" value="UniProtKB-SubCell"/>
</dbReference>
<keyword evidence="4" id="KW-0597">Phosphoprotein</keyword>
<feature type="repeat" description="WD" evidence="9">
    <location>
        <begin position="257"/>
        <end position="292"/>
    </location>
</feature>
<evidence type="ECO:0000313" key="15">
    <source>
        <dbReference type="Proteomes" id="UP001418222"/>
    </source>
</evidence>
<feature type="domain" description="Enhancer of mRNA-decapping protein 4 WD40 repeat region" evidence="12">
    <location>
        <begin position="932"/>
        <end position="1203"/>
    </location>
</feature>
<dbReference type="InterPro" id="IPR036322">
    <property type="entry name" value="WD40_repeat_dom_sf"/>
</dbReference>
<feature type="domain" description="Enhancer of mRNA-decapping protein 4 C-terminal" evidence="13">
    <location>
        <begin position="1906"/>
        <end position="2025"/>
    </location>
</feature>
<dbReference type="GO" id="GO:0031087">
    <property type="term" value="P:deadenylation-independent decapping of nuclear-transcribed mRNA"/>
    <property type="evidence" value="ECO:0007669"/>
    <property type="project" value="InterPro"/>
</dbReference>
<evidence type="ECO:0000256" key="3">
    <source>
        <dbReference type="ARBA" id="ARBA00022490"/>
    </source>
</evidence>
<dbReference type="GO" id="GO:0006397">
    <property type="term" value="P:mRNA processing"/>
    <property type="evidence" value="ECO:0007669"/>
    <property type="project" value="UniProtKB-KW"/>
</dbReference>
<dbReference type="FunFam" id="1.10.220.100:FF:000001">
    <property type="entry name" value="Enhancer of mRNA-decapping protein 4"/>
    <property type="match status" value="1"/>
</dbReference>
<comment type="caution">
    <text evidence="14">The sequence shown here is derived from an EMBL/GenBank/DDBJ whole genome shotgun (WGS) entry which is preliminary data.</text>
</comment>
<feature type="compositionally biased region" description="Pro residues" evidence="11">
    <location>
        <begin position="64"/>
        <end position="75"/>
    </location>
</feature>
<evidence type="ECO:0000256" key="5">
    <source>
        <dbReference type="ARBA" id="ARBA00022574"/>
    </source>
</evidence>
<feature type="compositionally biased region" description="Low complexity" evidence="11">
    <location>
        <begin position="30"/>
        <end position="41"/>
    </location>
</feature>
<dbReference type="Pfam" id="PF21289">
    <property type="entry name" value="EDC4_C"/>
    <property type="match status" value="1"/>
</dbReference>
<evidence type="ECO:0000256" key="10">
    <source>
        <dbReference type="SAM" id="Coils"/>
    </source>
</evidence>
<feature type="domain" description="Enhancer of mRNA-decapping protein 4 WD40 repeat region" evidence="12">
    <location>
        <begin position="210"/>
        <end position="524"/>
    </location>
</feature>
<dbReference type="Gene3D" id="1.10.220.100">
    <property type="entry name" value="conserved c-terminal region of ge- 1"/>
    <property type="match status" value="1"/>
</dbReference>
<feature type="region of interest" description="Disordered" evidence="11">
    <location>
        <begin position="163"/>
        <end position="183"/>
    </location>
</feature>
<evidence type="ECO:0000256" key="1">
    <source>
        <dbReference type="ARBA" id="ARBA00004201"/>
    </source>
</evidence>
<keyword evidence="5 9" id="KW-0853">WD repeat</keyword>
<keyword evidence="3" id="KW-0963">Cytoplasm</keyword>
<reference evidence="14 15" key="1">
    <citation type="journal article" date="2022" name="Nat. Plants">
        <title>Genomes of leafy and leafless Platanthera orchids illuminate the evolution of mycoheterotrophy.</title>
        <authorList>
            <person name="Li M.H."/>
            <person name="Liu K.W."/>
            <person name="Li Z."/>
            <person name="Lu H.C."/>
            <person name="Ye Q.L."/>
            <person name="Zhang D."/>
            <person name="Wang J.Y."/>
            <person name="Li Y.F."/>
            <person name="Zhong Z.M."/>
            <person name="Liu X."/>
            <person name="Yu X."/>
            <person name="Liu D.K."/>
            <person name="Tu X.D."/>
            <person name="Liu B."/>
            <person name="Hao Y."/>
            <person name="Liao X.Y."/>
            <person name="Jiang Y.T."/>
            <person name="Sun W.H."/>
            <person name="Chen J."/>
            <person name="Chen Y.Q."/>
            <person name="Ai Y."/>
            <person name="Zhai J.W."/>
            <person name="Wu S.S."/>
            <person name="Zhou Z."/>
            <person name="Hsiao Y.Y."/>
            <person name="Wu W.L."/>
            <person name="Chen Y.Y."/>
            <person name="Lin Y.F."/>
            <person name="Hsu J.L."/>
            <person name="Li C.Y."/>
            <person name="Wang Z.W."/>
            <person name="Zhao X."/>
            <person name="Zhong W.Y."/>
            <person name="Ma X.K."/>
            <person name="Ma L."/>
            <person name="Huang J."/>
            <person name="Chen G.Z."/>
            <person name="Huang M.Z."/>
            <person name="Huang L."/>
            <person name="Peng D.H."/>
            <person name="Luo Y.B."/>
            <person name="Zou S.Q."/>
            <person name="Chen S.P."/>
            <person name="Lan S."/>
            <person name="Tsai W.C."/>
            <person name="Van de Peer Y."/>
            <person name="Liu Z.J."/>
        </authorList>
    </citation>
    <scope>NUCLEOTIDE SEQUENCE [LARGE SCALE GENOMIC DNA]</scope>
    <source>
        <strain evidence="14">Lor287</strain>
    </source>
</reference>
<keyword evidence="7" id="KW-0677">Repeat</keyword>
<dbReference type="InterPro" id="IPR001680">
    <property type="entry name" value="WD40_rpt"/>
</dbReference>
<keyword evidence="15" id="KW-1185">Reference proteome</keyword>
<dbReference type="Gene3D" id="2.130.10.10">
    <property type="entry name" value="YVTN repeat-like/Quinoprotein amine dehydrogenase"/>
    <property type="match status" value="2"/>
</dbReference>
<feature type="region of interest" description="Disordered" evidence="11">
    <location>
        <begin position="1"/>
        <end position="75"/>
    </location>
</feature>
<evidence type="ECO:0000256" key="9">
    <source>
        <dbReference type="PROSITE-ProRule" id="PRU00221"/>
    </source>
</evidence>
<dbReference type="PROSITE" id="PS50082">
    <property type="entry name" value="WD_REPEATS_2"/>
    <property type="match status" value="3"/>
</dbReference>
<feature type="repeat" description="WD" evidence="9">
    <location>
        <begin position="1057"/>
        <end position="1099"/>
    </location>
</feature>
<dbReference type="InterPro" id="IPR032401">
    <property type="entry name" value="EDC4_WD40"/>
</dbReference>
<dbReference type="SUPFAM" id="SSF50978">
    <property type="entry name" value="WD40 repeat-like"/>
    <property type="match status" value="2"/>
</dbReference>
<dbReference type="PROSITE" id="PS50294">
    <property type="entry name" value="WD_REPEATS_REGION"/>
    <property type="match status" value="1"/>
</dbReference>
<feature type="coiled-coil region" evidence="10">
    <location>
        <begin position="1663"/>
        <end position="1690"/>
    </location>
</feature>
<evidence type="ECO:0000313" key="14">
    <source>
        <dbReference type="EMBL" id="KAK8937207.1"/>
    </source>
</evidence>
<sequence length="2039" mass="222003">MASSGGSPGPSPNSSSPTSSAFDVQKLFKSPSPSSNPNPNSRGGANPFLSPPSPYTAPLLSTSPPVPPIGAFSYPPPTLPFQHRPFLLYPQDPLSSPPRPIIPYPATSPAPTPNPNPNSGVRLTTLLGTAHPAKLETAESMPSPTLPSEFPVAPGNPPLLHTPPAMLQPTPARLPSSKLPRGRRLAAGERAVYDVDSRLPGEMKPPQLEVTPITKYTSDPGLVFGRQIALNRMYICYGLKLGAIRVLNINTALRSLLRGHTQKVTDMAFFAEDVPLLASSSTDGRFFVWKINEDFDEDSKPQIAGKIVLAIQIIGVGEGESYHPRVCWHPHKQEVLVVGVGNYLLKFDTMKLGRIGQFSAEKPVICPIDKPIDGVQLVGKHDGEITDVSMSQWMTTRLVSASMDGKIKIWEDRKAMPIATLTPHDNQPVNSAAFMTSPERPDHIILVTAGPLNRELKIWVSASEEGWLLPRDSESWKCNQTLDLRSSTEPRFEEAFFNQFVVLSRASFILLANAKKNAIYAVHVNYGPNPASTHMDYLAAFTVTMPILSFTGTSEYLSEAEQIVQLYCVQTQAIQQYALDLSQCLPAPVESEGLEKYSTSAYDSHVSEGFSLPHSFSGATVCDVPLTVSSPKPLQVDLFKDDKHQAVSGTSEAPFVHNLTPSNVEPALSAPSLSSTDKITADVASSSLSLNLDFPEKVASGVDEQGNSHCVDYQGHDYTVDKTLDAVVTKAPAVPPIGENSAKEKNKAVTDAISTVPNSHVLFKPDGKSTQLVTPLEILSGVVSATESNFPIPTLQSQESDSKMITDKNCMDQVDDKVSGDSALIKHDYSNSVKEPQDDLAERGRLVDEPHSEPTNFDNRKAFKTEERNLEGTHTMGKTISGKLDVSLGASKESVGNAIKKDVVSKGSSTTDSLIEPGPSILDHSMDVLSQLRLMQESLNQKVTDMAFFAEDVPLLASASTDGRFFVWKINEDFDEDSKPQIAGKIVLAIQIIGVGEGESYHPRVCWHPHKQEVLVVGVGNYLLKFDTMKLGRIGQFSAEKPVICPIDKPIDGVQLVGKHDGEITDVSMSQWMTTRLVSASMDGKIKIWEDRKAMPIATLIPHDNQPVNSAAFMTSPERPDHIILVTAGPLNRELKIWVSASEEGWLLPSDCESWKCNQTLDLRSSTEPRFEEAFFNQFVVLSRASFILLANAKKNAIYAVHVNYGPNPASTHMDYLAAFTVTMPILSFTGTSEYLSEAEQIVQLYCVQTQAIQQYALDLSQCLPAPVESEGLEKYCTSAYDSHVSEGFSLPHSFSGATVSDVPLTVSSPKPLQVDLFKDDKHQAVSGTSEAPFVHNLTPSNVEPALSAPSLSSTDKITADVASSSLSLNLDFPEKVASGVDEQGNSHCVDYQGHDYTVDKTLDAVVTKAPAVPPIGENSAKEKNKAVTDAISTVPNSHVLFKPDGKSTQLVTPLEILSGVVPATESNFPIPTLQSQESDSKMITDKNCMDQVDDKVSGDSALIKHDYSNSVKEPQDDLAERGRLVDEPHSEPTNFDNRKAFKTEERNLEGTHTMGKTISGKLDVSLGASKESVGNAIKKDVVSKGSSTTDSLIEPGPSILDHSMDVLSQLRLMQESLNQLSTNQEVIKKQMSEIVCTPLTKEGKRLEASLSRSMEKSIKANMDSLRAHIQEENTKKEKAEKEHMEQLTNLITNCINKDIPAAIERVIKKEISALGQVLARSMAPSIEKCISSSISDSFQRGVTDKAFTQFEKAVSSKLDTSLAREIQSQFQTSGKHTLQSTLKSTLESTVVPAFEKSCRGLFEQIDEAFRKGLTDHTTVTQQHYESTHTQLALTLRDTINSASSITQNLASDLVDGQRKILALVAAGNNKANPSMQQSNGPLGGHPDIALSIRQLEAPVDPTKEITRLISEHKFDEAFTLALQRSDVSIVSWLCSQVDLHGLCSTAPPPLSQGVLLALLQQLSCDISTESTRKLGWMTDVAVAINPTDPMIMSHVRPIFEQVYNRLLHQRTLQTSSAAEASSIRLIIHVINSILMSCK</sequence>
<dbReference type="PANTHER" id="PTHR15598:SF5">
    <property type="entry name" value="ENHANCER OF MRNA-DECAPPING PROTEIN 4"/>
    <property type="match status" value="1"/>
</dbReference>
<feature type="repeat" description="WD" evidence="9">
    <location>
        <begin position="378"/>
        <end position="420"/>
    </location>
</feature>
<dbReference type="Proteomes" id="UP001418222">
    <property type="component" value="Unassembled WGS sequence"/>
</dbReference>
<dbReference type="EMBL" id="JBBWWQ010000010">
    <property type="protein sequence ID" value="KAK8937207.1"/>
    <property type="molecule type" value="Genomic_DNA"/>
</dbReference>
<dbReference type="InterPro" id="IPR049404">
    <property type="entry name" value="EDC4_C"/>
</dbReference>
<evidence type="ECO:0000256" key="7">
    <source>
        <dbReference type="ARBA" id="ARBA00022737"/>
    </source>
</evidence>
<dbReference type="InterPro" id="IPR015943">
    <property type="entry name" value="WD40/YVTN_repeat-like_dom_sf"/>
</dbReference>
<dbReference type="InterPro" id="IPR045152">
    <property type="entry name" value="EDC4-like"/>
</dbReference>
<evidence type="ECO:0000256" key="2">
    <source>
        <dbReference type="ARBA" id="ARBA00009639"/>
    </source>
</evidence>
<organism evidence="14 15">
    <name type="scientific">Platanthera zijinensis</name>
    <dbReference type="NCBI Taxonomy" id="2320716"/>
    <lineage>
        <taxon>Eukaryota</taxon>
        <taxon>Viridiplantae</taxon>
        <taxon>Streptophyta</taxon>
        <taxon>Embryophyta</taxon>
        <taxon>Tracheophyta</taxon>
        <taxon>Spermatophyta</taxon>
        <taxon>Magnoliopsida</taxon>
        <taxon>Liliopsida</taxon>
        <taxon>Asparagales</taxon>
        <taxon>Orchidaceae</taxon>
        <taxon>Orchidoideae</taxon>
        <taxon>Orchideae</taxon>
        <taxon>Orchidinae</taxon>
        <taxon>Platanthera</taxon>
    </lineage>
</organism>
<comment type="similarity">
    <text evidence="2">Belongs to the WD repeat EDC4 family.</text>
</comment>
<name>A0AAP0BG18_9ASPA</name>
<evidence type="ECO:0000256" key="11">
    <source>
        <dbReference type="SAM" id="MobiDB-lite"/>
    </source>
</evidence>
<protein>
    <submittedName>
        <fullName evidence="14">Enhancer of mRNA-decapping protein 4</fullName>
    </submittedName>
</protein>
<dbReference type="PANTHER" id="PTHR15598">
    <property type="entry name" value="ENHANCER OF MRNA-DECAPPING PROTEIN 4"/>
    <property type="match status" value="1"/>
</dbReference>
<keyword evidence="6" id="KW-0507">mRNA processing</keyword>
<dbReference type="FunFam" id="2.130.10.10:FF:000232">
    <property type="entry name" value="enhancer of mRNA-decapping protein 4"/>
    <property type="match status" value="1"/>
</dbReference>
<dbReference type="Pfam" id="PF16529">
    <property type="entry name" value="Ge1_WD40"/>
    <property type="match status" value="2"/>
</dbReference>
<evidence type="ECO:0000256" key="6">
    <source>
        <dbReference type="ARBA" id="ARBA00022664"/>
    </source>
</evidence>
<evidence type="ECO:0000256" key="4">
    <source>
        <dbReference type="ARBA" id="ARBA00022553"/>
    </source>
</evidence>
<evidence type="ECO:0000259" key="12">
    <source>
        <dbReference type="Pfam" id="PF16529"/>
    </source>
</evidence>
<evidence type="ECO:0000259" key="13">
    <source>
        <dbReference type="Pfam" id="PF21289"/>
    </source>
</evidence>
<dbReference type="SMART" id="SM00320">
    <property type="entry name" value="WD40"/>
    <property type="match status" value="6"/>
</dbReference>
<keyword evidence="8 10" id="KW-0175">Coiled coil</keyword>